<dbReference type="Proteomes" id="UP000694044">
    <property type="component" value="Unassembled WGS sequence"/>
</dbReference>
<dbReference type="AlphaFoldDB" id="A0A8T1VWA3"/>
<keyword evidence="3" id="KW-1185">Reference proteome</keyword>
<feature type="region of interest" description="Disordered" evidence="1">
    <location>
        <begin position="1"/>
        <end position="27"/>
    </location>
</feature>
<proteinExistence type="predicted"/>
<evidence type="ECO:0000256" key="1">
    <source>
        <dbReference type="SAM" id="MobiDB-lite"/>
    </source>
</evidence>
<evidence type="ECO:0000313" key="3">
    <source>
        <dbReference type="Proteomes" id="UP000694044"/>
    </source>
</evidence>
<dbReference type="EMBL" id="JAGDFM010000152">
    <property type="protein sequence ID" value="KAG7384299.1"/>
    <property type="molecule type" value="Genomic_DNA"/>
</dbReference>
<name>A0A8T1VWA3_9STRA</name>
<protein>
    <submittedName>
        <fullName evidence="2">Uncharacterized protein</fullName>
    </submittedName>
</protein>
<comment type="caution">
    <text evidence="2">The sequence shown here is derived from an EMBL/GenBank/DDBJ whole genome shotgun (WGS) entry which is preliminary data.</text>
</comment>
<organism evidence="2 3">
    <name type="scientific">Phytophthora pseudosyringae</name>
    <dbReference type="NCBI Taxonomy" id="221518"/>
    <lineage>
        <taxon>Eukaryota</taxon>
        <taxon>Sar</taxon>
        <taxon>Stramenopiles</taxon>
        <taxon>Oomycota</taxon>
        <taxon>Peronosporomycetes</taxon>
        <taxon>Peronosporales</taxon>
        <taxon>Peronosporaceae</taxon>
        <taxon>Phytophthora</taxon>
    </lineage>
</organism>
<accession>A0A8T1VWA3</accession>
<sequence length="91" mass="9356">MVVTPTVCSAGAHAARDDADEEAVPGDGAQETLPAALLMPPSALDESLVAHTSAKPLVDPRVSSKCNLTETSVEAFTDAQLRVRGVASVQL</sequence>
<reference evidence="2" key="1">
    <citation type="submission" date="2021-02" db="EMBL/GenBank/DDBJ databases">
        <authorList>
            <person name="Palmer J.M."/>
        </authorList>
    </citation>
    <scope>NUCLEOTIDE SEQUENCE</scope>
    <source>
        <strain evidence="2">SCRP734</strain>
    </source>
</reference>
<evidence type="ECO:0000313" key="2">
    <source>
        <dbReference type="EMBL" id="KAG7384299.1"/>
    </source>
</evidence>
<gene>
    <name evidence="2" type="ORF">PHYPSEUDO_002828</name>
</gene>